<evidence type="ECO:0008006" key="4">
    <source>
        <dbReference type="Google" id="ProtNLM"/>
    </source>
</evidence>
<accession>A0A9P4IHW1</accession>
<protein>
    <recommendedName>
        <fullName evidence="4">Peptidyl-tRNA hydrolase</fullName>
    </recommendedName>
</protein>
<dbReference type="AlphaFoldDB" id="A0A9P4IHW1"/>
<comment type="caution">
    <text evidence="2">The sequence shown here is derived from an EMBL/GenBank/DDBJ whole genome shotgun (WGS) entry which is preliminary data.</text>
</comment>
<evidence type="ECO:0000256" key="1">
    <source>
        <dbReference type="SAM" id="SignalP"/>
    </source>
</evidence>
<gene>
    <name evidence="2" type="ORF">NA57DRAFT_55869</name>
</gene>
<reference evidence="2" key="1">
    <citation type="journal article" date="2020" name="Stud. Mycol.">
        <title>101 Dothideomycetes genomes: a test case for predicting lifestyles and emergence of pathogens.</title>
        <authorList>
            <person name="Haridas S."/>
            <person name="Albert R."/>
            <person name="Binder M."/>
            <person name="Bloem J."/>
            <person name="Labutti K."/>
            <person name="Salamov A."/>
            <person name="Andreopoulos B."/>
            <person name="Baker S."/>
            <person name="Barry K."/>
            <person name="Bills G."/>
            <person name="Bluhm B."/>
            <person name="Cannon C."/>
            <person name="Castanera R."/>
            <person name="Culley D."/>
            <person name="Daum C."/>
            <person name="Ezra D."/>
            <person name="Gonzalez J."/>
            <person name="Henrissat B."/>
            <person name="Kuo A."/>
            <person name="Liang C."/>
            <person name="Lipzen A."/>
            <person name="Lutzoni F."/>
            <person name="Magnuson J."/>
            <person name="Mondo S."/>
            <person name="Nolan M."/>
            <person name="Ohm R."/>
            <person name="Pangilinan J."/>
            <person name="Park H.-J."/>
            <person name="Ramirez L."/>
            <person name="Alfaro M."/>
            <person name="Sun H."/>
            <person name="Tritt A."/>
            <person name="Yoshinaga Y."/>
            <person name="Zwiers L.-H."/>
            <person name="Turgeon B."/>
            <person name="Goodwin S."/>
            <person name="Spatafora J."/>
            <person name="Crous P."/>
            <person name="Grigoriev I."/>
        </authorList>
    </citation>
    <scope>NUCLEOTIDE SEQUENCE</scope>
    <source>
        <strain evidence="2">CBS 133067</strain>
    </source>
</reference>
<evidence type="ECO:0000313" key="3">
    <source>
        <dbReference type="Proteomes" id="UP000799772"/>
    </source>
</evidence>
<feature type="signal peptide" evidence="1">
    <location>
        <begin position="1"/>
        <end position="16"/>
    </location>
</feature>
<proteinExistence type="predicted"/>
<evidence type="ECO:0000313" key="2">
    <source>
        <dbReference type="EMBL" id="KAF2099937.1"/>
    </source>
</evidence>
<sequence length="269" mass="29392">MRFTSTLLLLPSIALAQDQQPLADKVKGWFKQAQSYVQSVQSAAPSIPKVEVEDPVDAAASAAEAKLVHHLTLDNWQGILQPTAQSNPDEPEEWMVFINGANKTCYGMCERADKAWKEAVPLLSAQPSGPQLASIDCDAEQILCNSWAVGPPSIYVMLLPHVLPDQTKPQTTIYAVPLNRTTVTAMDINNIHAKEEYKKLTPYEGYFHPFDGLIAQYGLSVPLAHLMWGLAKMPSWLPMVAISLGTRTFMGRRTGRGNQPAPAQGGAAQ</sequence>
<dbReference type="Proteomes" id="UP000799772">
    <property type="component" value="Unassembled WGS sequence"/>
</dbReference>
<keyword evidence="1" id="KW-0732">Signal</keyword>
<name>A0A9P4IHW1_9PEZI</name>
<dbReference type="OrthoDB" id="1733656at2759"/>
<feature type="chain" id="PRO_5040282676" description="Peptidyl-tRNA hydrolase" evidence="1">
    <location>
        <begin position="17"/>
        <end position="269"/>
    </location>
</feature>
<dbReference type="EMBL" id="ML978125">
    <property type="protein sequence ID" value="KAF2099937.1"/>
    <property type="molecule type" value="Genomic_DNA"/>
</dbReference>
<organism evidence="2 3">
    <name type="scientific">Rhizodiscina lignyota</name>
    <dbReference type="NCBI Taxonomy" id="1504668"/>
    <lineage>
        <taxon>Eukaryota</taxon>
        <taxon>Fungi</taxon>
        <taxon>Dikarya</taxon>
        <taxon>Ascomycota</taxon>
        <taxon>Pezizomycotina</taxon>
        <taxon>Dothideomycetes</taxon>
        <taxon>Pleosporomycetidae</taxon>
        <taxon>Aulographales</taxon>
        <taxon>Rhizodiscinaceae</taxon>
        <taxon>Rhizodiscina</taxon>
    </lineage>
</organism>
<keyword evidence="3" id="KW-1185">Reference proteome</keyword>